<reference evidence="4" key="1">
    <citation type="submission" date="2019-08" db="EMBL/GenBank/DDBJ databases">
        <authorList>
            <person name="Kucharzyk K."/>
            <person name="Murdoch R.W."/>
            <person name="Higgins S."/>
            <person name="Loffler F."/>
        </authorList>
    </citation>
    <scope>NUCLEOTIDE SEQUENCE</scope>
</reference>
<protein>
    <submittedName>
        <fullName evidence="4">Stage V sporulation protein K</fullName>
    </submittedName>
</protein>
<dbReference type="PANTHER" id="PTHR43392:SF2">
    <property type="entry name" value="AAA-TYPE ATPASE FAMILY PROTEIN _ ANKYRIN REPEAT FAMILY PROTEIN"/>
    <property type="match status" value="1"/>
</dbReference>
<dbReference type="InterPro" id="IPR000641">
    <property type="entry name" value="CbxX/CfxQ"/>
</dbReference>
<dbReference type="GO" id="GO:0016887">
    <property type="term" value="F:ATP hydrolysis activity"/>
    <property type="evidence" value="ECO:0007669"/>
    <property type="project" value="TreeGrafter"/>
</dbReference>
<organism evidence="4">
    <name type="scientific">bioreactor metagenome</name>
    <dbReference type="NCBI Taxonomy" id="1076179"/>
    <lineage>
        <taxon>unclassified sequences</taxon>
        <taxon>metagenomes</taxon>
        <taxon>ecological metagenomes</taxon>
    </lineage>
</organism>
<proteinExistence type="predicted"/>
<dbReference type="InterPro" id="IPR050773">
    <property type="entry name" value="CbxX/CfxQ_RuBisCO_ESX"/>
</dbReference>
<dbReference type="AlphaFoldDB" id="A0A644T0V1"/>
<sequence length="141" mass="16429">MLICILGFVKAMEDHKDELILILAGYQGEMENFLQTNPGLRSRFPIHIEFPDYNQQELLQIAEQLCAKRQYKLNHDARTTLVKMLYQTQHQGGDSFGNARTVRNIIEKAIRRQAVRLIIKTNLTRQELMTLETPDLMEVNE</sequence>
<keyword evidence="2" id="KW-0067">ATP-binding</keyword>
<evidence type="ECO:0000256" key="2">
    <source>
        <dbReference type="ARBA" id="ARBA00022840"/>
    </source>
</evidence>
<keyword evidence="1" id="KW-0547">Nucleotide-binding</keyword>
<evidence type="ECO:0000256" key="1">
    <source>
        <dbReference type="ARBA" id="ARBA00022741"/>
    </source>
</evidence>
<dbReference type="SUPFAM" id="SSF52540">
    <property type="entry name" value="P-loop containing nucleoside triphosphate hydrolases"/>
    <property type="match status" value="1"/>
</dbReference>
<dbReference type="PANTHER" id="PTHR43392">
    <property type="entry name" value="AAA-TYPE ATPASE FAMILY PROTEIN / ANKYRIN REPEAT FAMILY PROTEIN"/>
    <property type="match status" value="1"/>
</dbReference>
<comment type="caution">
    <text evidence="4">The sequence shown here is derived from an EMBL/GenBank/DDBJ whole genome shotgun (WGS) entry which is preliminary data.</text>
</comment>
<dbReference type="InterPro" id="IPR027417">
    <property type="entry name" value="P-loop_NTPase"/>
</dbReference>
<dbReference type="GO" id="GO:0005524">
    <property type="term" value="F:ATP binding"/>
    <property type="evidence" value="ECO:0007669"/>
    <property type="project" value="UniProtKB-KW"/>
</dbReference>
<dbReference type="InterPro" id="IPR041627">
    <property type="entry name" value="AAA_lid_6"/>
</dbReference>
<evidence type="ECO:0000259" key="3">
    <source>
        <dbReference type="Pfam" id="PF17866"/>
    </source>
</evidence>
<gene>
    <name evidence="4" type="primary">spoVK_1</name>
    <name evidence="4" type="ORF">SDC9_06131</name>
</gene>
<dbReference type="Gene3D" id="3.40.50.300">
    <property type="entry name" value="P-loop containing nucleotide triphosphate hydrolases"/>
    <property type="match status" value="1"/>
</dbReference>
<accession>A0A644T0V1</accession>
<feature type="domain" description="CbbX AAA lid" evidence="3">
    <location>
        <begin position="76"/>
        <end position="136"/>
    </location>
</feature>
<dbReference type="Pfam" id="PF17866">
    <property type="entry name" value="AAA_lid_6"/>
    <property type="match status" value="1"/>
</dbReference>
<dbReference type="Gene3D" id="1.10.8.60">
    <property type="match status" value="1"/>
</dbReference>
<evidence type="ECO:0000313" key="4">
    <source>
        <dbReference type="EMBL" id="MPL60570.1"/>
    </source>
</evidence>
<name>A0A644T0V1_9ZZZZ</name>
<dbReference type="PRINTS" id="PR00819">
    <property type="entry name" value="CBXCFQXSUPER"/>
</dbReference>
<dbReference type="EMBL" id="VSSQ01000012">
    <property type="protein sequence ID" value="MPL60570.1"/>
    <property type="molecule type" value="Genomic_DNA"/>
</dbReference>